<name>A0A0B5EEY7_STRA4</name>
<dbReference type="AlphaFoldDB" id="A0A0B5EEY7"/>
<gene>
    <name evidence="1" type="ORF">SLNWT_0172</name>
</gene>
<reference evidence="1 2" key="1">
    <citation type="submission" date="2015-01" db="EMBL/GenBank/DDBJ databases">
        <title>Enhanced salinomycin production by adjusting the supply of polyketide extender units in Streptomyce albus DSM 41398.</title>
        <authorList>
            <person name="Lu C."/>
        </authorList>
    </citation>
    <scope>NUCLEOTIDE SEQUENCE [LARGE SCALE GENOMIC DNA]</scope>
    <source>
        <strain evidence="2">ATCC 21838 / DSM 41398 / FERM P-419 / JCM 4703 / NBRC 107858</strain>
    </source>
</reference>
<evidence type="ECO:0000313" key="1">
    <source>
        <dbReference type="EMBL" id="AJE80548.1"/>
    </source>
</evidence>
<dbReference type="EMBL" id="CP010519">
    <property type="protein sequence ID" value="AJE80548.1"/>
    <property type="molecule type" value="Genomic_DNA"/>
</dbReference>
<sequence>MISQGVHARHRQGFTVGEGFSGTGDCVPELVRAGLALIGGRR</sequence>
<protein>
    <submittedName>
        <fullName evidence="1">Putative acyl-CoA dehydrogenase</fullName>
    </submittedName>
</protein>
<accession>A0A0B5EEY7</accession>
<keyword evidence="2" id="KW-1185">Reference proteome</keyword>
<dbReference type="Proteomes" id="UP000031523">
    <property type="component" value="Chromosome"/>
</dbReference>
<proteinExistence type="predicted"/>
<evidence type="ECO:0000313" key="2">
    <source>
        <dbReference type="Proteomes" id="UP000031523"/>
    </source>
</evidence>
<dbReference type="KEGG" id="sals:SLNWT_0172"/>
<organism evidence="1 2">
    <name type="scientific">Streptomyces albus (strain ATCC 21838 / DSM 41398 / FERM P-419 / JCM 4703 / NBRC 107858)</name>
    <dbReference type="NCBI Taxonomy" id="1081613"/>
    <lineage>
        <taxon>Bacteria</taxon>
        <taxon>Bacillati</taxon>
        <taxon>Actinomycetota</taxon>
        <taxon>Actinomycetes</taxon>
        <taxon>Kitasatosporales</taxon>
        <taxon>Streptomycetaceae</taxon>
        <taxon>Streptomyces</taxon>
    </lineage>
</organism>